<dbReference type="Proteomes" id="UP000225706">
    <property type="component" value="Unassembled WGS sequence"/>
</dbReference>
<dbReference type="OrthoDB" id="5958723at2759"/>
<comment type="caution">
    <text evidence="1">The sequence shown here is derived from an EMBL/GenBank/DDBJ whole genome shotgun (WGS) entry which is preliminary data.</text>
</comment>
<dbReference type="PANTHER" id="PTHR13627:SF34">
    <property type="entry name" value="RIBITOL-5-PHOSPHATE TRANSFERASE"/>
    <property type="match status" value="1"/>
</dbReference>
<evidence type="ECO:0008006" key="3">
    <source>
        <dbReference type="Google" id="ProtNLM"/>
    </source>
</evidence>
<name>A0A2B4SSJ4_STYPI</name>
<sequence length="707" mass="79797">MSVKTSDPRGWWSLVNKLSGKSSSGSELSYPDEHGNIILDKTLATRLNSYFISVTSDIHTLDTATLPSFLPWLDQPPTITTSSVCRKLLGLSACKASGPDGIPERLLKEFAPELAEPAMHYVPETGPPALRPIREDETILDCSCHEHISFKKSISNELAEVYLEMKSLQLQNKVSPILVRRIGEVVKRLDNTQQLSTEAGENVRGDTKLPLDVCPEVYKGTNYGYPLYEKGWIMNNCTNVKPLRSVLSVLFNTVAYPKQDEGHIKTVLKGISDTYQTVQVYLATSSNNVREAVEKYENVDVVWIDKAHVVKGWNTLAGKASTPYVLIARDVFHFTWLTQLERQIRVISQIPHVGVAGGSYRNFSGHWKAGCVQTTMKNYVLKYQEGYFHSKNECMFCDYLQGPFVTKKSLFKLDEKLPNEVVFEDWFSSIVQEGSLVMSCPDAMYFTTDYWSYSKRNDRNVWTPLAKKWQLNRVLLPGGIKHSFSCKDIGFTCRAHSELLPVCCGEAYADALSFFQKFTDAHNISLELNAGSALGGVKGNGLLPWDLDGDILVSAKAIEIFSKEDTIQYFRENGYTLSNYEPLKYNKPDILDGYSKVTFNSFYIEVWGLMGASNAKNLPPELGRQHTTFTKANIHGKWIYTPYSPGLYARNRYGREILKHSQSWIKLGLKHSYVEYDPGSFKPCENPRHHGCLSRFPGDGNIPYFVP</sequence>
<organism evidence="1 2">
    <name type="scientific">Stylophora pistillata</name>
    <name type="common">Smooth cauliflower coral</name>
    <dbReference type="NCBI Taxonomy" id="50429"/>
    <lineage>
        <taxon>Eukaryota</taxon>
        <taxon>Metazoa</taxon>
        <taxon>Cnidaria</taxon>
        <taxon>Anthozoa</taxon>
        <taxon>Hexacorallia</taxon>
        <taxon>Scleractinia</taxon>
        <taxon>Astrocoeniina</taxon>
        <taxon>Pocilloporidae</taxon>
        <taxon>Stylophora</taxon>
    </lineage>
</organism>
<dbReference type="InterPro" id="IPR029044">
    <property type="entry name" value="Nucleotide-diphossugar_trans"/>
</dbReference>
<dbReference type="EMBL" id="LSMT01000034">
    <property type="protein sequence ID" value="PFX31568.1"/>
    <property type="molecule type" value="Genomic_DNA"/>
</dbReference>
<gene>
    <name evidence="1" type="ORF">AWC38_SpisGene3595</name>
</gene>
<dbReference type="PANTHER" id="PTHR13627">
    <property type="entry name" value="FUKUTIN RELATED PROTEIN"/>
    <property type="match status" value="1"/>
</dbReference>
<dbReference type="InterPro" id="IPR052613">
    <property type="entry name" value="LicD_transferase"/>
</dbReference>
<accession>A0A2B4SSJ4</accession>
<protein>
    <recommendedName>
        <fullName evidence="3">Fukutin-related protein</fullName>
    </recommendedName>
</protein>
<keyword evidence="2" id="KW-1185">Reference proteome</keyword>
<dbReference type="SUPFAM" id="SSF53448">
    <property type="entry name" value="Nucleotide-diphospho-sugar transferases"/>
    <property type="match status" value="1"/>
</dbReference>
<proteinExistence type="predicted"/>
<dbReference type="AlphaFoldDB" id="A0A2B4SSJ4"/>
<reference evidence="2" key="1">
    <citation type="journal article" date="2017" name="bioRxiv">
        <title>Comparative analysis of the genomes of Stylophora pistillata and Acropora digitifera provides evidence for extensive differences between species of corals.</title>
        <authorList>
            <person name="Voolstra C.R."/>
            <person name="Li Y."/>
            <person name="Liew Y.J."/>
            <person name="Baumgarten S."/>
            <person name="Zoccola D."/>
            <person name="Flot J.-F."/>
            <person name="Tambutte S."/>
            <person name="Allemand D."/>
            <person name="Aranda M."/>
        </authorList>
    </citation>
    <scope>NUCLEOTIDE SEQUENCE [LARGE SCALE GENOMIC DNA]</scope>
</reference>
<evidence type="ECO:0000313" key="1">
    <source>
        <dbReference type="EMBL" id="PFX31568.1"/>
    </source>
</evidence>
<evidence type="ECO:0000313" key="2">
    <source>
        <dbReference type="Proteomes" id="UP000225706"/>
    </source>
</evidence>